<dbReference type="SUPFAM" id="SSF52047">
    <property type="entry name" value="RNI-like"/>
    <property type="match status" value="1"/>
</dbReference>
<evidence type="ECO:0000256" key="8">
    <source>
        <dbReference type="ARBA" id="ARBA00070932"/>
    </source>
</evidence>
<feature type="region of interest" description="Disordered" evidence="9">
    <location>
        <begin position="40"/>
        <end position="63"/>
    </location>
</feature>
<accession>A0A2Y9M6F5</accession>
<feature type="compositionally biased region" description="Basic and acidic residues" evidence="9">
    <location>
        <begin position="81"/>
        <end position="127"/>
    </location>
</feature>
<keyword evidence="6" id="KW-0206">Cytoskeleton</keyword>
<dbReference type="FunFam" id="3.80.10.10:FF:000083">
    <property type="entry name" value="Leiomodin 1"/>
    <property type="match status" value="1"/>
</dbReference>
<proteinExistence type="predicted"/>
<protein>
    <recommendedName>
        <fullName evidence="8">Leiomodin-1</fullName>
    </recommendedName>
</protein>
<feature type="compositionally biased region" description="Basic and acidic residues" evidence="9">
    <location>
        <begin position="185"/>
        <end position="266"/>
    </location>
</feature>
<feature type="compositionally biased region" description="Basic and acidic residues" evidence="9">
    <location>
        <begin position="134"/>
        <end position="178"/>
    </location>
</feature>
<evidence type="ECO:0000256" key="6">
    <source>
        <dbReference type="ARBA" id="ARBA00023212"/>
    </source>
</evidence>
<evidence type="ECO:0000256" key="3">
    <source>
        <dbReference type="ARBA" id="ARBA00022490"/>
    </source>
</evidence>
<dbReference type="GO" id="GO:0005523">
    <property type="term" value="F:tropomyosin binding"/>
    <property type="evidence" value="ECO:0007669"/>
    <property type="project" value="InterPro"/>
</dbReference>
<evidence type="ECO:0000256" key="4">
    <source>
        <dbReference type="ARBA" id="ARBA00022553"/>
    </source>
</evidence>
<evidence type="ECO:0000313" key="12">
    <source>
        <dbReference type="RefSeq" id="XP_022417724.2"/>
    </source>
</evidence>
<feature type="compositionally biased region" description="Low complexity" evidence="9">
    <location>
        <begin position="470"/>
        <end position="503"/>
    </location>
</feature>
<dbReference type="GO" id="GO:0030838">
    <property type="term" value="P:positive regulation of actin filament polymerization"/>
    <property type="evidence" value="ECO:0007669"/>
    <property type="project" value="Ensembl"/>
</dbReference>
<dbReference type="PANTHER" id="PTHR10901:SF5">
    <property type="entry name" value="LEIOMODIN-1"/>
    <property type="match status" value="1"/>
</dbReference>
<dbReference type="STRING" id="9749.A0A2Y9M6F5"/>
<evidence type="ECO:0000313" key="11">
    <source>
        <dbReference type="Proteomes" id="UP000248483"/>
    </source>
</evidence>
<dbReference type="Pfam" id="PF03250">
    <property type="entry name" value="Tropomodulin"/>
    <property type="match status" value="1"/>
</dbReference>
<keyword evidence="3" id="KW-0963">Cytoplasm</keyword>
<feature type="region of interest" description="Disordered" evidence="9">
    <location>
        <begin position="447"/>
        <end position="525"/>
    </location>
</feature>
<comment type="function">
    <text evidence="7">Required for proper contractility of visceral smooth muscle cells. Mediates nucleation of actin filaments.</text>
</comment>
<dbReference type="FunCoup" id="A0A2Y9M6F5">
    <property type="interactions" value="179"/>
</dbReference>
<feature type="compositionally biased region" description="Basic and acidic residues" evidence="9">
    <location>
        <begin position="449"/>
        <end position="469"/>
    </location>
</feature>
<dbReference type="PANTHER" id="PTHR10901">
    <property type="entry name" value="TROPOMODULIN"/>
    <property type="match status" value="1"/>
</dbReference>
<dbReference type="GO" id="GO:0006936">
    <property type="term" value="P:muscle contraction"/>
    <property type="evidence" value="ECO:0007669"/>
    <property type="project" value="TreeGrafter"/>
</dbReference>
<evidence type="ECO:0000259" key="10">
    <source>
        <dbReference type="PROSITE" id="PS51082"/>
    </source>
</evidence>
<dbReference type="GO" id="GO:0005865">
    <property type="term" value="C:striated muscle thin filament"/>
    <property type="evidence" value="ECO:0007669"/>
    <property type="project" value="TreeGrafter"/>
</dbReference>
<keyword evidence="4" id="KW-0597">Phosphoprotein</keyword>
<evidence type="ECO:0000256" key="9">
    <source>
        <dbReference type="SAM" id="MobiDB-lite"/>
    </source>
</evidence>
<dbReference type="GO" id="GO:0030239">
    <property type="term" value="P:myofibril assembly"/>
    <property type="evidence" value="ECO:0007669"/>
    <property type="project" value="TreeGrafter"/>
</dbReference>
<dbReference type="GO" id="GO:0051694">
    <property type="term" value="P:pointed-end actin filament capping"/>
    <property type="evidence" value="ECO:0007669"/>
    <property type="project" value="InterPro"/>
</dbReference>
<dbReference type="Gene3D" id="3.80.10.10">
    <property type="entry name" value="Ribonuclease Inhibitor"/>
    <property type="match status" value="1"/>
</dbReference>
<dbReference type="InterPro" id="IPR004934">
    <property type="entry name" value="TMOD"/>
</dbReference>
<feature type="domain" description="WH2" evidence="10">
    <location>
        <begin position="552"/>
        <end position="571"/>
    </location>
</feature>
<feature type="compositionally biased region" description="Pro residues" evidence="9">
    <location>
        <begin position="510"/>
        <end position="521"/>
    </location>
</feature>
<feature type="region of interest" description="Disordered" evidence="9">
    <location>
        <begin position="81"/>
        <end position="309"/>
    </location>
</feature>
<dbReference type="KEGG" id="dle:111168334"/>
<evidence type="ECO:0000256" key="7">
    <source>
        <dbReference type="ARBA" id="ARBA00055149"/>
    </source>
</evidence>
<dbReference type="InParanoid" id="A0A2Y9M6F5"/>
<dbReference type="GO" id="GO:0003779">
    <property type="term" value="F:actin binding"/>
    <property type="evidence" value="ECO:0007669"/>
    <property type="project" value="InterPro"/>
</dbReference>
<sequence length="661" mass="72298">MSKVAKYRRQVSEDPDIDSLLSTLSPEEMAELEKELDVVDPDGSVPVGLRQRNQTEKSSTGVYNREAMLNFCEKETKKLIQRERSMDEGKQVETKTDAKKGEERGRDASKKPLGPRRDSDLGKEPKRGGLKKSFSRDKDEAESKGSERPKEEKLIRGLEKGRVRAAVDKKEAGKEGRAQEGTAAPRKDEEKQGSASGDKGKKGEEKKEASQREGAEKVKGQRKDTDARTEGQEVERGSRDRGARPEDKKARKEEPRRAEAPREETKSPAPERSAPGAPAEPTDGPAQAEEEAAPSVFDEPLERVKSNDPEVTELNVNNSDCITTEILVRFAEALEFNTAVKVFALANTRADDHVAFAIAIMLKANKTITSLNLDSNRITGKGILAIFRALLQNSSLTELRFHNQRHICGGKTEMEMAKLLKENTTLLKLGYHFELAGPRMTVTNLLSRNMDRQRQKRLQERRQEREARGAEALLEVPRAGAPARGSPRPSPQSSPRAAPRTSPGKGGAPAAPPPPPPPLAPPLLMENLKNSLSPATQRKMGDKVLPAQEKNSRDQLLAAIRSSNLKQLKKADDVIPSEPGLGAQRHLADSAAPGLLPRSVPSPEGGQLDLARPNCWEAWGKVPPSPIPSPSPRRAWGLCVQAGAQALEAPGLQGYSAHFLS</sequence>
<dbReference type="CTD" id="25802"/>
<gene>
    <name evidence="12" type="primary">LMOD1</name>
</gene>
<dbReference type="RefSeq" id="XP_022417724.2">
    <property type="nucleotide sequence ID" value="XM_022562016.2"/>
</dbReference>
<dbReference type="InterPro" id="IPR032675">
    <property type="entry name" value="LRR_dom_sf"/>
</dbReference>
<dbReference type="PROSITE" id="PS51082">
    <property type="entry name" value="WH2"/>
    <property type="match status" value="1"/>
</dbReference>
<evidence type="ECO:0000256" key="1">
    <source>
        <dbReference type="ARBA" id="ARBA00004204"/>
    </source>
</evidence>
<keyword evidence="5" id="KW-0677">Repeat</keyword>
<dbReference type="Proteomes" id="UP000248483">
    <property type="component" value="Unplaced"/>
</dbReference>
<keyword evidence="11" id="KW-1185">Reference proteome</keyword>
<dbReference type="InterPro" id="IPR003124">
    <property type="entry name" value="WH2_dom"/>
</dbReference>
<reference evidence="12" key="1">
    <citation type="submission" date="2025-08" db="UniProtKB">
        <authorList>
            <consortium name="RefSeq"/>
        </authorList>
    </citation>
    <scope>IDENTIFICATION</scope>
    <source>
        <tissue evidence="12">Blood</tissue>
    </source>
</reference>
<evidence type="ECO:0000256" key="5">
    <source>
        <dbReference type="ARBA" id="ARBA00022737"/>
    </source>
</evidence>
<comment type="subcellular location">
    <subcellularLocation>
        <location evidence="2">Cytoplasm</location>
        <location evidence="2">Cytoskeleton</location>
    </subcellularLocation>
    <subcellularLocation>
        <location evidence="1">Cytoplasm</location>
        <location evidence="1">Myofibril</location>
        <location evidence="1">Sarcomere</location>
    </subcellularLocation>
</comment>
<name>A0A2Y9M6F5_DELLE</name>
<organism evidence="11 12">
    <name type="scientific">Delphinapterus leucas</name>
    <name type="common">Beluga whale</name>
    <dbReference type="NCBI Taxonomy" id="9749"/>
    <lineage>
        <taxon>Eukaryota</taxon>
        <taxon>Metazoa</taxon>
        <taxon>Chordata</taxon>
        <taxon>Craniata</taxon>
        <taxon>Vertebrata</taxon>
        <taxon>Euteleostomi</taxon>
        <taxon>Mammalia</taxon>
        <taxon>Eutheria</taxon>
        <taxon>Laurasiatheria</taxon>
        <taxon>Artiodactyla</taxon>
        <taxon>Whippomorpha</taxon>
        <taxon>Cetacea</taxon>
        <taxon>Odontoceti</taxon>
        <taxon>Monodontidae</taxon>
        <taxon>Delphinapterus</taxon>
    </lineage>
</organism>
<dbReference type="GeneID" id="111168334"/>
<dbReference type="AlphaFoldDB" id="A0A2Y9M6F5"/>
<dbReference type="GO" id="GO:0045010">
    <property type="term" value="P:actin nucleation"/>
    <property type="evidence" value="ECO:0007669"/>
    <property type="project" value="Ensembl"/>
</dbReference>
<evidence type="ECO:0000256" key="2">
    <source>
        <dbReference type="ARBA" id="ARBA00004245"/>
    </source>
</evidence>
<dbReference type="GO" id="GO:0005829">
    <property type="term" value="C:cytosol"/>
    <property type="evidence" value="ECO:0007669"/>
    <property type="project" value="Ensembl"/>
</dbReference>